<feature type="domain" description="Major facilitator superfamily (MFS) profile" evidence="7">
    <location>
        <begin position="4"/>
        <end position="396"/>
    </location>
</feature>
<name>A0A9D2EBB2_9MICO</name>
<feature type="transmembrane region" description="Helical" evidence="6">
    <location>
        <begin position="282"/>
        <end position="302"/>
    </location>
</feature>
<dbReference type="CDD" id="cd06173">
    <property type="entry name" value="MFS_MefA_like"/>
    <property type="match status" value="1"/>
</dbReference>
<feature type="transmembrane region" description="Helical" evidence="6">
    <location>
        <begin position="308"/>
        <end position="328"/>
    </location>
</feature>
<keyword evidence="3 6" id="KW-0812">Transmembrane</keyword>
<evidence type="ECO:0000256" key="2">
    <source>
        <dbReference type="ARBA" id="ARBA00022475"/>
    </source>
</evidence>
<evidence type="ECO:0000313" key="9">
    <source>
        <dbReference type="Proteomes" id="UP000824037"/>
    </source>
</evidence>
<proteinExistence type="predicted"/>
<reference evidence="8" key="1">
    <citation type="journal article" date="2021" name="PeerJ">
        <title>Extensive microbial diversity within the chicken gut microbiome revealed by metagenomics and culture.</title>
        <authorList>
            <person name="Gilroy R."/>
            <person name="Ravi A."/>
            <person name="Getino M."/>
            <person name="Pursley I."/>
            <person name="Horton D.L."/>
            <person name="Alikhan N.F."/>
            <person name="Baker D."/>
            <person name="Gharbi K."/>
            <person name="Hall N."/>
            <person name="Watson M."/>
            <person name="Adriaenssens E.M."/>
            <person name="Foster-Nyarko E."/>
            <person name="Jarju S."/>
            <person name="Secka A."/>
            <person name="Antonio M."/>
            <person name="Oren A."/>
            <person name="Chaudhuri R.R."/>
            <person name="La Ragione R."/>
            <person name="Hildebrand F."/>
            <person name="Pallen M.J."/>
        </authorList>
    </citation>
    <scope>NUCLEOTIDE SEQUENCE</scope>
    <source>
        <strain evidence="8">ChiGjej4B4-7305</strain>
    </source>
</reference>
<dbReference type="InterPro" id="IPR011701">
    <property type="entry name" value="MFS"/>
</dbReference>
<keyword evidence="5 6" id="KW-0472">Membrane</keyword>
<feature type="transmembrane region" description="Helical" evidence="6">
    <location>
        <begin position="214"/>
        <end position="237"/>
    </location>
</feature>
<feature type="transmembrane region" description="Helical" evidence="6">
    <location>
        <begin position="144"/>
        <end position="161"/>
    </location>
</feature>
<dbReference type="GO" id="GO:0022857">
    <property type="term" value="F:transmembrane transporter activity"/>
    <property type="evidence" value="ECO:0007669"/>
    <property type="project" value="InterPro"/>
</dbReference>
<dbReference type="PROSITE" id="PS50850">
    <property type="entry name" value="MFS"/>
    <property type="match status" value="1"/>
</dbReference>
<evidence type="ECO:0000256" key="4">
    <source>
        <dbReference type="ARBA" id="ARBA00022989"/>
    </source>
</evidence>
<dbReference type="EMBL" id="DXBY01000012">
    <property type="protein sequence ID" value="HIZ34227.1"/>
    <property type="molecule type" value="Genomic_DNA"/>
</dbReference>
<protein>
    <submittedName>
        <fullName evidence="8">MFS transporter</fullName>
    </submittedName>
</protein>
<feature type="transmembrane region" description="Helical" evidence="6">
    <location>
        <begin position="99"/>
        <end position="123"/>
    </location>
</feature>
<accession>A0A9D2EBB2</accession>
<dbReference type="SUPFAM" id="SSF103473">
    <property type="entry name" value="MFS general substrate transporter"/>
    <property type="match status" value="1"/>
</dbReference>
<gene>
    <name evidence="8" type="ORF">H9815_00480</name>
</gene>
<dbReference type="Pfam" id="PF07690">
    <property type="entry name" value="MFS_1"/>
    <property type="match status" value="1"/>
</dbReference>
<feature type="transmembrane region" description="Helical" evidence="6">
    <location>
        <begin position="167"/>
        <end position="184"/>
    </location>
</feature>
<comment type="caution">
    <text evidence="8">The sequence shown here is derived from an EMBL/GenBank/DDBJ whole genome shotgun (WGS) entry which is preliminary data.</text>
</comment>
<reference evidence="8" key="2">
    <citation type="submission" date="2021-04" db="EMBL/GenBank/DDBJ databases">
        <authorList>
            <person name="Gilroy R."/>
        </authorList>
    </citation>
    <scope>NUCLEOTIDE SEQUENCE</scope>
    <source>
        <strain evidence="8">ChiGjej4B4-7305</strain>
    </source>
</reference>
<dbReference type="InterPro" id="IPR020846">
    <property type="entry name" value="MFS_dom"/>
</dbReference>
<evidence type="ECO:0000259" key="7">
    <source>
        <dbReference type="PROSITE" id="PS50850"/>
    </source>
</evidence>
<feature type="transmembrane region" description="Helical" evidence="6">
    <location>
        <begin position="12"/>
        <end position="35"/>
    </location>
</feature>
<evidence type="ECO:0000256" key="6">
    <source>
        <dbReference type="SAM" id="Phobius"/>
    </source>
</evidence>
<dbReference type="InterPro" id="IPR036259">
    <property type="entry name" value="MFS_trans_sf"/>
</dbReference>
<dbReference type="AlphaFoldDB" id="A0A9D2EBB2"/>
<dbReference type="PANTHER" id="PTHR23513">
    <property type="entry name" value="INTEGRAL MEMBRANE EFFLUX PROTEIN-RELATED"/>
    <property type="match status" value="1"/>
</dbReference>
<evidence type="ECO:0000256" key="5">
    <source>
        <dbReference type="ARBA" id="ARBA00023136"/>
    </source>
</evidence>
<evidence type="ECO:0000256" key="1">
    <source>
        <dbReference type="ARBA" id="ARBA00004651"/>
    </source>
</evidence>
<keyword evidence="2" id="KW-1003">Cell membrane</keyword>
<sequence length="412" mass="42826">MRDLLRRATFRRLLGGWSIGNLADSALFLTLAVWAKDLTGSSAAAGMVFFALGAPALLVPLLGLLVDRVRRKSLMVVANLVAALAAASLVFVTDASMLWLLYAVTVVYGALGILNGAALSGLLRDLLPDEQLDQANAALSTVDQGLRIFTPMLGAGLYVLWGGRALGLGVAILLVVTAIVLTSVRATESRPEAEAEAFWTQTVAGFRHLRSVPVLWRIVTVVAVGFGVVGLFDTVLFEVVEHGLGMPPAFFGVLMTVQGAGAILGGLTSARMLRRWGPQRAVGLSQATLGLAALLCAGSVLGSALLPVVLAALFAGGMVIPWMVVAMVTTRQRLTPPRLQGRTAAAANLATTVPQIASIAAGAGLVALVDYRILLLVACAVLVTCGIVLLRAARLAPVEQAAPMEEVAAAEV</sequence>
<evidence type="ECO:0000313" key="8">
    <source>
        <dbReference type="EMBL" id="HIZ34227.1"/>
    </source>
</evidence>
<comment type="subcellular location">
    <subcellularLocation>
        <location evidence="1">Cell membrane</location>
        <topology evidence="1">Multi-pass membrane protein</topology>
    </subcellularLocation>
</comment>
<feature type="transmembrane region" description="Helical" evidence="6">
    <location>
        <begin position="73"/>
        <end position="93"/>
    </location>
</feature>
<evidence type="ECO:0000256" key="3">
    <source>
        <dbReference type="ARBA" id="ARBA00022692"/>
    </source>
</evidence>
<feature type="transmembrane region" description="Helical" evidence="6">
    <location>
        <begin position="47"/>
        <end position="66"/>
    </location>
</feature>
<feature type="transmembrane region" description="Helical" evidence="6">
    <location>
        <begin position="373"/>
        <end position="390"/>
    </location>
</feature>
<dbReference type="GO" id="GO:0005886">
    <property type="term" value="C:plasma membrane"/>
    <property type="evidence" value="ECO:0007669"/>
    <property type="project" value="UniProtKB-SubCell"/>
</dbReference>
<feature type="transmembrane region" description="Helical" evidence="6">
    <location>
        <begin position="349"/>
        <end position="367"/>
    </location>
</feature>
<keyword evidence="4 6" id="KW-1133">Transmembrane helix</keyword>
<dbReference type="Gene3D" id="1.20.1250.20">
    <property type="entry name" value="MFS general substrate transporter like domains"/>
    <property type="match status" value="1"/>
</dbReference>
<dbReference type="Proteomes" id="UP000824037">
    <property type="component" value="Unassembled WGS sequence"/>
</dbReference>
<organism evidence="8 9">
    <name type="scientific">Candidatus Ruania gallistercoris</name>
    <dbReference type="NCBI Taxonomy" id="2838746"/>
    <lineage>
        <taxon>Bacteria</taxon>
        <taxon>Bacillati</taxon>
        <taxon>Actinomycetota</taxon>
        <taxon>Actinomycetes</taxon>
        <taxon>Micrococcales</taxon>
        <taxon>Ruaniaceae</taxon>
        <taxon>Ruania</taxon>
    </lineage>
</organism>
<feature type="transmembrane region" description="Helical" evidence="6">
    <location>
        <begin position="249"/>
        <end position="270"/>
    </location>
</feature>
<dbReference type="PANTHER" id="PTHR23513:SF6">
    <property type="entry name" value="MAJOR FACILITATOR SUPERFAMILY ASSOCIATED DOMAIN-CONTAINING PROTEIN"/>
    <property type="match status" value="1"/>
</dbReference>